<evidence type="ECO:0000256" key="9">
    <source>
        <dbReference type="HAMAP-Rule" id="MF_02095"/>
    </source>
</evidence>
<accession>A0ABN1MU02</accession>
<keyword evidence="11" id="KW-1185">Reference proteome</keyword>
<evidence type="ECO:0000256" key="7">
    <source>
        <dbReference type="ARBA" id="ARBA00022842"/>
    </source>
</evidence>
<comment type="subcellular location">
    <subcellularLocation>
        <location evidence="9">Cell membrane</location>
        <topology evidence="9">Peripheral membrane protein</topology>
        <orientation evidence="9">Cytoplasmic side</orientation>
    </subcellularLocation>
</comment>
<dbReference type="PANTHER" id="PTHR43028:SF5">
    <property type="entry name" value="3'(2'),5'-BISPHOSPHATE NUCLEOTIDASE 1"/>
    <property type="match status" value="1"/>
</dbReference>
<dbReference type="InterPro" id="IPR006240">
    <property type="entry name" value="CysQ"/>
</dbReference>
<comment type="function">
    <text evidence="9">Converts adenosine-3',5'-bisphosphate (PAP) to AMP.</text>
</comment>
<keyword evidence="4" id="KW-0997">Cell inner membrane</keyword>
<keyword evidence="3 9" id="KW-1003">Cell membrane</keyword>
<reference evidence="10 11" key="1">
    <citation type="journal article" date="2019" name="Int. J. Syst. Evol. Microbiol.">
        <title>The Global Catalogue of Microorganisms (GCM) 10K type strain sequencing project: providing services to taxonomists for standard genome sequencing and annotation.</title>
        <authorList>
            <consortium name="The Broad Institute Genomics Platform"/>
            <consortium name="The Broad Institute Genome Sequencing Center for Infectious Disease"/>
            <person name="Wu L."/>
            <person name="Ma J."/>
        </authorList>
    </citation>
    <scope>NUCLEOTIDE SEQUENCE [LARGE SCALE GENOMIC DNA]</scope>
    <source>
        <strain evidence="10 11">JCM 16083</strain>
    </source>
</reference>
<evidence type="ECO:0000313" key="10">
    <source>
        <dbReference type="EMBL" id="GAA0876824.1"/>
    </source>
</evidence>
<dbReference type="SUPFAM" id="SSF56655">
    <property type="entry name" value="Carbohydrate phosphatase"/>
    <property type="match status" value="1"/>
</dbReference>
<comment type="catalytic activity">
    <reaction evidence="1 9">
        <text>adenosine 3',5'-bisphosphate + H2O = AMP + phosphate</text>
        <dbReference type="Rhea" id="RHEA:10040"/>
        <dbReference type="ChEBI" id="CHEBI:15377"/>
        <dbReference type="ChEBI" id="CHEBI:43474"/>
        <dbReference type="ChEBI" id="CHEBI:58343"/>
        <dbReference type="ChEBI" id="CHEBI:456215"/>
        <dbReference type="EC" id="3.1.3.7"/>
    </reaction>
</comment>
<dbReference type="Proteomes" id="UP001501126">
    <property type="component" value="Unassembled WGS sequence"/>
</dbReference>
<evidence type="ECO:0000256" key="4">
    <source>
        <dbReference type="ARBA" id="ARBA00022519"/>
    </source>
</evidence>
<dbReference type="Gene3D" id="3.40.190.80">
    <property type="match status" value="1"/>
</dbReference>
<keyword evidence="6 9" id="KW-0378">Hydrolase</keyword>
<evidence type="ECO:0000256" key="3">
    <source>
        <dbReference type="ARBA" id="ARBA00022475"/>
    </source>
</evidence>
<keyword evidence="7 9" id="KW-0460">Magnesium</keyword>
<protein>
    <recommendedName>
        <fullName evidence="9">3'(2'),5'-bisphosphate nucleotidase CysQ</fullName>
        <ecNumber evidence="9">3.1.3.7</ecNumber>
    </recommendedName>
    <alternativeName>
        <fullName evidence="9">3'(2'),5-bisphosphonucleoside 3'(2')-phosphohydrolase</fullName>
    </alternativeName>
    <alternativeName>
        <fullName evidence="9">3'-phosphoadenosine 5'-phosphate phosphatase</fullName>
        <shortName evidence="9">PAP phosphatase</shortName>
    </alternativeName>
</protein>
<dbReference type="PROSITE" id="PS00629">
    <property type="entry name" value="IMP_1"/>
    <property type="match status" value="1"/>
</dbReference>
<dbReference type="EMBL" id="BAAAFH010000022">
    <property type="protein sequence ID" value="GAA0876824.1"/>
    <property type="molecule type" value="Genomic_DNA"/>
</dbReference>
<evidence type="ECO:0000256" key="8">
    <source>
        <dbReference type="ARBA" id="ARBA00023136"/>
    </source>
</evidence>
<organism evidence="10 11">
    <name type="scientific">Wandonia haliotis</name>
    <dbReference type="NCBI Taxonomy" id="574963"/>
    <lineage>
        <taxon>Bacteria</taxon>
        <taxon>Pseudomonadati</taxon>
        <taxon>Bacteroidota</taxon>
        <taxon>Flavobacteriia</taxon>
        <taxon>Flavobacteriales</taxon>
        <taxon>Crocinitomicaceae</taxon>
        <taxon>Wandonia</taxon>
    </lineage>
</organism>
<dbReference type="EC" id="3.1.3.7" evidence="9"/>
<keyword evidence="8 9" id="KW-0472">Membrane</keyword>
<dbReference type="Pfam" id="PF00459">
    <property type="entry name" value="Inositol_P"/>
    <property type="match status" value="1"/>
</dbReference>
<dbReference type="PANTHER" id="PTHR43028">
    <property type="entry name" value="3'(2'),5'-BISPHOSPHATE NUCLEOTIDASE 1"/>
    <property type="match status" value="1"/>
</dbReference>
<feature type="binding site" evidence="9">
    <location>
        <position position="222"/>
    </location>
    <ligand>
        <name>Mg(2+)</name>
        <dbReference type="ChEBI" id="CHEBI:18420"/>
        <label>2</label>
    </ligand>
</feature>
<dbReference type="InterPro" id="IPR050725">
    <property type="entry name" value="CysQ/Inositol_MonoPase"/>
</dbReference>
<dbReference type="PROSITE" id="PS00630">
    <property type="entry name" value="IMP_2"/>
    <property type="match status" value="1"/>
</dbReference>
<evidence type="ECO:0000256" key="2">
    <source>
        <dbReference type="ARBA" id="ARBA00005289"/>
    </source>
</evidence>
<dbReference type="InterPro" id="IPR020550">
    <property type="entry name" value="Inositol_monophosphatase_CS"/>
</dbReference>
<feature type="binding site" evidence="9">
    <location>
        <position position="90"/>
    </location>
    <ligand>
        <name>Mg(2+)</name>
        <dbReference type="ChEBI" id="CHEBI:18420"/>
        <label>1</label>
    </ligand>
</feature>
<feature type="binding site" evidence="9">
    <location>
        <position position="91"/>
    </location>
    <ligand>
        <name>Mg(2+)</name>
        <dbReference type="ChEBI" id="CHEBI:18420"/>
        <label>2</label>
    </ligand>
</feature>
<evidence type="ECO:0000256" key="1">
    <source>
        <dbReference type="ARBA" id="ARBA00001625"/>
    </source>
</evidence>
<dbReference type="Gene3D" id="3.30.540.10">
    <property type="entry name" value="Fructose-1,6-Bisphosphatase, subunit A, domain 1"/>
    <property type="match status" value="1"/>
</dbReference>
<feature type="binding site" evidence="9">
    <location>
        <position position="222"/>
    </location>
    <ligand>
        <name>substrate</name>
    </ligand>
</feature>
<comment type="caution">
    <text evidence="10">The sequence shown here is derived from an EMBL/GenBank/DDBJ whole genome shotgun (WGS) entry which is preliminary data.</text>
</comment>
<feature type="binding site" evidence="9">
    <location>
        <begin position="90"/>
        <end position="93"/>
    </location>
    <ligand>
        <name>substrate</name>
    </ligand>
</feature>
<keyword evidence="5 9" id="KW-0479">Metal-binding</keyword>
<dbReference type="PRINTS" id="PR00377">
    <property type="entry name" value="IMPHPHTASES"/>
</dbReference>
<dbReference type="HAMAP" id="MF_02095">
    <property type="entry name" value="CysQ"/>
    <property type="match status" value="1"/>
</dbReference>
<comment type="similarity">
    <text evidence="2 9">Belongs to the inositol monophosphatase superfamily. CysQ family.</text>
</comment>
<sequence length="265" mass="29639">MTINQFDSEIQAAIRAAIAATDEILDVYVNDFDTIIKSDGSPVTEADYRSSQIIEEFLAPTKIPIIGEEMKNRDFKERKDWHKCWVIDPVDGTREFVNRNDEFAINIALVVDEKPVFGLIASPVEHYMMFGGKEMGLFQAFYTNASPDIEEIDKGESESSDSIVVLTSRSHDSGMITDYLDNLESEYGELTYLRKGSALKFIDLVKQKAHSYPRFAPTMEWDIAAGQALLEAAGGTVLNAETGLPLTYNKPNLYNPFFVAENLPG</sequence>
<evidence type="ECO:0000256" key="5">
    <source>
        <dbReference type="ARBA" id="ARBA00022723"/>
    </source>
</evidence>
<dbReference type="InterPro" id="IPR000760">
    <property type="entry name" value="Inositol_monophosphatase-like"/>
</dbReference>
<feature type="binding site" evidence="9">
    <location>
        <position position="88"/>
    </location>
    <ligand>
        <name>Mg(2+)</name>
        <dbReference type="ChEBI" id="CHEBI:18420"/>
        <label>2</label>
    </ligand>
</feature>
<dbReference type="RefSeq" id="WP_343790459.1">
    <property type="nucleotide sequence ID" value="NZ_BAAAFH010000022.1"/>
</dbReference>
<feature type="binding site" evidence="9">
    <location>
        <position position="68"/>
    </location>
    <ligand>
        <name>substrate</name>
    </ligand>
</feature>
<dbReference type="InterPro" id="IPR020583">
    <property type="entry name" value="Inositol_monoP_metal-BS"/>
</dbReference>
<comment type="cofactor">
    <cofactor evidence="9">
        <name>Mg(2+)</name>
        <dbReference type="ChEBI" id="CHEBI:18420"/>
    </cofactor>
</comment>
<feature type="binding site" evidence="9">
    <location>
        <position position="68"/>
    </location>
    <ligand>
        <name>Mg(2+)</name>
        <dbReference type="ChEBI" id="CHEBI:18420"/>
        <label>1</label>
    </ligand>
</feature>
<evidence type="ECO:0000313" key="11">
    <source>
        <dbReference type="Proteomes" id="UP001501126"/>
    </source>
</evidence>
<dbReference type="CDD" id="cd01638">
    <property type="entry name" value="CysQ"/>
    <property type="match status" value="1"/>
</dbReference>
<name>A0ABN1MU02_9FLAO</name>
<gene>
    <name evidence="9 10" type="primary">cysQ</name>
    <name evidence="10" type="ORF">GCM10009118_32340</name>
</gene>
<proteinExistence type="inferred from homology"/>
<feature type="binding site" evidence="9">
    <location>
        <position position="88"/>
    </location>
    <ligand>
        <name>Mg(2+)</name>
        <dbReference type="ChEBI" id="CHEBI:18420"/>
        <label>1</label>
    </ligand>
</feature>
<evidence type="ECO:0000256" key="6">
    <source>
        <dbReference type="ARBA" id="ARBA00022801"/>
    </source>
</evidence>